<feature type="region of interest" description="Disordered" evidence="4">
    <location>
        <begin position="331"/>
        <end position="360"/>
    </location>
</feature>
<organism evidence="8 9">
    <name type="scientific">Erysiphe pulchra</name>
    <dbReference type="NCBI Taxonomy" id="225359"/>
    <lineage>
        <taxon>Eukaryota</taxon>
        <taxon>Fungi</taxon>
        <taxon>Dikarya</taxon>
        <taxon>Ascomycota</taxon>
        <taxon>Pezizomycotina</taxon>
        <taxon>Leotiomycetes</taxon>
        <taxon>Erysiphales</taxon>
        <taxon>Erysiphaceae</taxon>
        <taxon>Erysiphe</taxon>
    </lineage>
</organism>
<dbReference type="InterPro" id="IPR017930">
    <property type="entry name" value="Myb_dom"/>
</dbReference>
<dbReference type="Pfam" id="PF13921">
    <property type="entry name" value="Myb_DNA-bind_6"/>
    <property type="match status" value="1"/>
</dbReference>
<feature type="domain" description="Myb-like" evidence="5">
    <location>
        <begin position="153"/>
        <end position="213"/>
    </location>
</feature>
<dbReference type="InterPro" id="IPR001005">
    <property type="entry name" value="SANT/Myb"/>
</dbReference>
<dbReference type="SUPFAM" id="SSF46689">
    <property type="entry name" value="Homeodomain-like"/>
    <property type="match status" value="2"/>
</dbReference>
<comment type="subcellular location">
    <subcellularLocation>
        <location evidence="1">Nucleus</location>
    </subcellularLocation>
</comment>
<evidence type="ECO:0000256" key="1">
    <source>
        <dbReference type="ARBA" id="ARBA00004123"/>
    </source>
</evidence>
<proteinExistence type="predicted"/>
<evidence type="ECO:0000256" key="3">
    <source>
        <dbReference type="ARBA" id="ARBA00023242"/>
    </source>
</evidence>
<reference evidence="8 9" key="1">
    <citation type="submission" date="2017-10" db="EMBL/GenBank/DDBJ databases">
        <title>Development of genomic resources for the powdery mildew, Erysiphe pulchra.</title>
        <authorList>
            <person name="Wadl P.A."/>
            <person name="Mack B.M."/>
            <person name="Moore G."/>
            <person name="Beltz S.B."/>
        </authorList>
    </citation>
    <scope>NUCLEOTIDE SEQUENCE [LARGE SCALE GENOMIC DNA]</scope>
    <source>
        <strain evidence="8">Cflorida</strain>
    </source>
</reference>
<evidence type="ECO:0008006" key="10">
    <source>
        <dbReference type="Google" id="ProtNLM"/>
    </source>
</evidence>
<dbReference type="CDD" id="cd00167">
    <property type="entry name" value="SANT"/>
    <property type="match status" value="2"/>
</dbReference>
<evidence type="ECO:0000256" key="2">
    <source>
        <dbReference type="ARBA" id="ARBA00023125"/>
    </source>
</evidence>
<dbReference type="PROSITE" id="PS51029">
    <property type="entry name" value="MADF"/>
    <property type="match status" value="1"/>
</dbReference>
<keyword evidence="9" id="KW-1185">Reference proteome</keyword>
<feature type="region of interest" description="Disordered" evidence="4">
    <location>
        <begin position="1"/>
        <end position="20"/>
    </location>
</feature>
<evidence type="ECO:0000256" key="4">
    <source>
        <dbReference type="SAM" id="MobiDB-lite"/>
    </source>
</evidence>
<evidence type="ECO:0000259" key="6">
    <source>
        <dbReference type="PROSITE" id="PS51029"/>
    </source>
</evidence>
<keyword evidence="2" id="KW-0238">DNA-binding</keyword>
<comment type="caution">
    <text evidence="8">The sequence shown here is derived from an EMBL/GenBank/DDBJ whole genome shotgun (WGS) entry which is preliminary data.</text>
</comment>
<dbReference type="EMBL" id="PEDP01003527">
    <property type="protein sequence ID" value="POS82237.1"/>
    <property type="molecule type" value="Genomic_DNA"/>
</dbReference>
<evidence type="ECO:0000259" key="7">
    <source>
        <dbReference type="PROSITE" id="PS51294"/>
    </source>
</evidence>
<dbReference type="GO" id="GO:0000976">
    <property type="term" value="F:transcription cis-regulatory region binding"/>
    <property type="evidence" value="ECO:0007669"/>
    <property type="project" value="TreeGrafter"/>
</dbReference>
<dbReference type="GO" id="GO:0005634">
    <property type="term" value="C:nucleus"/>
    <property type="evidence" value="ECO:0007669"/>
    <property type="project" value="UniProtKB-SubCell"/>
</dbReference>
<accession>A0A2S4PJS1</accession>
<gene>
    <name evidence="8" type="ORF">EPUL_006754</name>
</gene>
<dbReference type="STRING" id="225359.A0A2S4PJS1"/>
<dbReference type="InterPro" id="IPR051651">
    <property type="entry name" value="DMTF1_DNA-bind_reg"/>
</dbReference>
<protein>
    <recommendedName>
        <fullName evidence="10">DNA-binding protein REB1</fullName>
    </recommendedName>
</protein>
<dbReference type="GO" id="GO:0003700">
    <property type="term" value="F:DNA-binding transcription factor activity"/>
    <property type="evidence" value="ECO:0007669"/>
    <property type="project" value="TreeGrafter"/>
</dbReference>
<name>A0A2S4PJS1_9PEZI</name>
<evidence type="ECO:0000313" key="8">
    <source>
        <dbReference type="EMBL" id="POS82237.1"/>
    </source>
</evidence>
<dbReference type="Proteomes" id="UP000237438">
    <property type="component" value="Unassembled WGS sequence"/>
</dbReference>
<dbReference type="Gene3D" id="1.10.10.60">
    <property type="entry name" value="Homeodomain-like"/>
    <property type="match status" value="2"/>
</dbReference>
<feature type="compositionally biased region" description="Polar residues" evidence="4">
    <location>
        <begin position="1"/>
        <end position="14"/>
    </location>
</feature>
<keyword evidence="3" id="KW-0539">Nucleus</keyword>
<evidence type="ECO:0000313" key="9">
    <source>
        <dbReference type="Proteomes" id="UP000237438"/>
    </source>
</evidence>
<dbReference type="PANTHER" id="PTHR46380">
    <property type="entry name" value="CYCLIN-D-BINDING MYB-LIKE TRANSCRIPTION FACTOR 1"/>
    <property type="match status" value="1"/>
</dbReference>
<evidence type="ECO:0000259" key="5">
    <source>
        <dbReference type="PROSITE" id="PS50090"/>
    </source>
</evidence>
<dbReference type="InterPro" id="IPR006578">
    <property type="entry name" value="MADF-dom"/>
</dbReference>
<dbReference type="PANTHER" id="PTHR46380:SF2">
    <property type="entry name" value="CYCLIN-D-BINDING MYB-LIKE TRANSCRIPTION FACTOR 1"/>
    <property type="match status" value="1"/>
</dbReference>
<dbReference type="SMART" id="SM00717">
    <property type="entry name" value="SANT"/>
    <property type="match status" value="2"/>
</dbReference>
<dbReference type="PROSITE" id="PS50090">
    <property type="entry name" value="MYB_LIKE"/>
    <property type="match status" value="2"/>
</dbReference>
<dbReference type="PROSITE" id="PS51294">
    <property type="entry name" value="HTH_MYB"/>
    <property type="match status" value="1"/>
</dbReference>
<feature type="domain" description="HTH myb-type" evidence="7">
    <location>
        <begin position="93"/>
        <end position="141"/>
    </location>
</feature>
<sequence>MNTSKMLKTSNSKATPVASGRAKILSNHDTVRIIEAVDLFKSQNNMEQREINEIIQKDAKKNEDARKLWKFIRERLPSLPNQKVINACRRKFHNFESRGSWTANQDQELAAVYEQYPGKWKTIGEIMNRFPEDCRDRWRNYGVCGGQMKTITWEFEEEERLRCIVREYLDNYRRNHDMTNVDELEIIDWPTISKMMGYTRSRLQCSTKWKVIRDRYETEDEDMNTSESLPATPWRLKKAERVVSHMSPHEKLLFLIGIRESGVKQLVKVPWVQIKRKNVGITSNKLELRLAFSRLRENVPNSDKMKLQDIVQHLIDIYEKALPNEPESFILSSPKALKRKNSSSPSTEGPKKKAKKTKLK</sequence>
<dbReference type="OrthoDB" id="39591at2759"/>
<feature type="domain" description="MADF" evidence="6">
    <location>
        <begin position="160"/>
        <end position="248"/>
    </location>
</feature>
<feature type="domain" description="Myb-like" evidence="5">
    <location>
        <begin position="98"/>
        <end position="142"/>
    </location>
</feature>
<dbReference type="AlphaFoldDB" id="A0A2S4PJS1"/>
<dbReference type="InterPro" id="IPR009057">
    <property type="entry name" value="Homeodomain-like_sf"/>
</dbReference>